<dbReference type="EMBL" id="FXYE01000001">
    <property type="protein sequence ID" value="SMX30851.1"/>
    <property type="molecule type" value="Genomic_DNA"/>
</dbReference>
<dbReference type="InterPro" id="IPR053931">
    <property type="entry name" value="RapZ_C"/>
</dbReference>
<dbReference type="HAMAP" id="MF_00636">
    <property type="entry name" value="RapZ_like"/>
    <property type="match status" value="1"/>
</dbReference>
<dbReference type="Pfam" id="PF22740">
    <property type="entry name" value="PapZ_C"/>
    <property type="match status" value="1"/>
</dbReference>
<evidence type="ECO:0000256" key="4">
    <source>
        <dbReference type="HAMAP-Rule" id="MF_00636"/>
    </source>
</evidence>
<feature type="domain" description="RapZ-like N-terminal" evidence="5">
    <location>
        <begin position="17"/>
        <end position="166"/>
    </location>
</feature>
<feature type="binding site" evidence="4">
    <location>
        <begin position="22"/>
        <end position="29"/>
    </location>
    <ligand>
        <name>ATP</name>
        <dbReference type="ChEBI" id="CHEBI:30616"/>
    </ligand>
</feature>
<dbReference type="SUPFAM" id="SSF52540">
    <property type="entry name" value="P-loop containing nucleoside triphosphate hydrolases"/>
    <property type="match status" value="1"/>
</dbReference>
<feature type="domain" description="RapZ C-terminal" evidence="6">
    <location>
        <begin position="175"/>
        <end position="294"/>
    </location>
</feature>
<evidence type="ECO:0000313" key="8">
    <source>
        <dbReference type="Proteomes" id="UP000202922"/>
    </source>
</evidence>
<dbReference type="InterPro" id="IPR053930">
    <property type="entry name" value="RapZ-like_N"/>
</dbReference>
<evidence type="ECO:0000256" key="1">
    <source>
        <dbReference type="ARBA" id="ARBA00022741"/>
    </source>
</evidence>
<evidence type="ECO:0000259" key="5">
    <source>
        <dbReference type="Pfam" id="PF03668"/>
    </source>
</evidence>
<evidence type="ECO:0000313" key="7">
    <source>
        <dbReference type="EMBL" id="SMX30851.1"/>
    </source>
</evidence>
<keyword evidence="2 4" id="KW-0067">ATP-binding</keyword>
<dbReference type="NCBIfam" id="NF003828">
    <property type="entry name" value="PRK05416.1"/>
    <property type="match status" value="1"/>
</dbReference>
<dbReference type="PANTHER" id="PTHR30448:SF0">
    <property type="entry name" value="RNASE ADAPTER PROTEIN RAPZ"/>
    <property type="match status" value="1"/>
</dbReference>
<keyword evidence="1 4" id="KW-0547">Nucleotide-binding</keyword>
<name>A0A238JJL2_9RHOB</name>
<dbReference type="RefSeq" id="WP_093965321.1">
    <property type="nucleotide sequence ID" value="NZ_FXYE01000001.1"/>
</dbReference>
<proteinExistence type="inferred from homology"/>
<dbReference type="GO" id="GO:0005524">
    <property type="term" value="F:ATP binding"/>
    <property type="evidence" value="ECO:0007669"/>
    <property type="project" value="UniProtKB-UniRule"/>
</dbReference>
<dbReference type="AlphaFoldDB" id="A0A238JJL2"/>
<organism evidence="7 8">
    <name type="scientific">Actibacterium lipolyticum</name>
    <dbReference type="NCBI Taxonomy" id="1524263"/>
    <lineage>
        <taxon>Bacteria</taxon>
        <taxon>Pseudomonadati</taxon>
        <taxon>Pseudomonadota</taxon>
        <taxon>Alphaproteobacteria</taxon>
        <taxon>Rhodobacterales</taxon>
        <taxon>Roseobacteraceae</taxon>
        <taxon>Actibacterium</taxon>
    </lineage>
</organism>
<dbReference type="OrthoDB" id="9784461at2"/>
<evidence type="ECO:0000256" key="3">
    <source>
        <dbReference type="ARBA" id="ARBA00023134"/>
    </source>
</evidence>
<gene>
    <name evidence="7" type="ORF">COL8621_00151</name>
</gene>
<dbReference type="PANTHER" id="PTHR30448">
    <property type="entry name" value="RNASE ADAPTER PROTEIN RAPZ"/>
    <property type="match status" value="1"/>
</dbReference>
<accession>A0A238JJL2</accession>
<protein>
    <submittedName>
        <fullName evidence="7">GlmZ(SRNA)-inactivating NTPase</fullName>
    </submittedName>
</protein>
<dbReference type="GO" id="GO:0005525">
    <property type="term" value="F:GTP binding"/>
    <property type="evidence" value="ECO:0007669"/>
    <property type="project" value="UniProtKB-UniRule"/>
</dbReference>
<keyword evidence="8" id="KW-1185">Reference proteome</keyword>
<evidence type="ECO:0000256" key="2">
    <source>
        <dbReference type="ARBA" id="ARBA00022840"/>
    </source>
</evidence>
<dbReference type="PIRSF" id="PIRSF005052">
    <property type="entry name" value="P-loopkin"/>
    <property type="match status" value="1"/>
</dbReference>
<keyword evidence="3 4" id="KW-0342">GTP-binding</keyword>
<evidence type="ECO:0000259" key="6">
    <source>
        <dbReference type="Pfam" id="PF22740"/>
    </source>
</evidence>
<dbReference type="Pfam" id="PF03668">
    <property type="entry name" value="RapZ-like_N"/>
    <property type="match status" value="1"/>
</dbReference>
<dbReference type="InterPro" id="IPR005337">
    <property type="entry name" value="RapZ-like"/>
</dbReference>
<dbReference type="InterPro" id="IPR027417">
    <property type="entry name" value="P-loop_NTPase"/>
</dbReference>
<feature type="binding site" evidence="4">
    <location>
        <begin position="69"/>
        <end position="72"/>
    </location>
    <ligand>
        <name>GTP</name>
        <dbReference type="ChEBI" id="CHEBI:37565"/>
    </ligand>
</feature>
<dbReference type="Proteomes" id="UP000202922">
    <property type="component" value="Unassembled WGS sequence"/>
</dbReference>
<reference evidence="8" key="1">
    <citation type="submission" date="2017-05" db="EMBL/GenBank/DDBJ databases">
        <authorList>
            <person name="Rodrigo-Torres L."/>
            <person name="Arahal R. D."/>
            <person name="Lucena T."/>
        </authorList>
    </citation>
    <scope>NUCLEOTIDE SEQUENCE [LARGE SCALE GENOMIC DNA]</scope>
    <source>
        <strain evidence="8">CECT 8621</strain>
    </source>
</reference>
<sequence>MSDTDTTQRPDVPGYRLVLVTGPSGAGRSTALNALEDLGYEVIDNLPLSLIPRLLSGPMAGPPLALGVDTRNRDFSAAALADLIAQLKREPNVQAETLFLDCSADVLVRRFSETRRRHPMAPAESPAQGIAREMDLLAPIRNLADVLIDTSELTLHDLRAELAGWFGQQDGARLAVSIHSFSYKRGIPRGADMVFDCRFLRNPYWEPALRSLNGQSAEVAAYVAADDRFQAFFDKVYELTDLLLPAYLEEGKSHLSIAFGCTGGQHRSVTVAEKLTDALADAGWRVSKRHRELERQAQAATASNTEKTA</sequence>